<dbReference type="OrthoDB" id="262740at2"/>
<proteinExistence type="predicted"/>
<sequence length="377" mass="41767">MGLLDLLSKKKLQPAECVVKLDNEEIDDMYPALVEVTVEADRSRATTATLVLEARRLEDGLWTVQDDDRFKPWVSVRIEAVFGDETEEVMRGYIKEVRAEYPPERGGAKVTVSCQDHSLQLDREHIEQRWGQDAPTTDGAIATEIAIRNDLGILGEVGEGQTVQDVLQNTTDIKFLQRRAQANGYEIIFQEGMLHFGEMRLDAETQPTIMVYAGPDTNCISFNIQDDGHKPDSVAYQVAAEVGAEEPATEVTPNLRRLGNEWADSTGAGLNDFIWRPQRQGVSDATQMAAIAQHMANEQSMKINVDGELDGSLYGHVLRIGEPVGVDGVGERYSGTYYVDSATHRFDINGYKVSFRLLRNAYGDDLGESDNPLAGVV</sequence>
<gene>
    <name evidence="1" type="ORF">SAMN05216326_11121</name>
</gene>
<evidence type="ECO:0000313" key="1">
    <source>
        <dbReference type="EMBL" id="SET07184.1"/>
    </source>
</evidence>
<name>A0A1I0BKJ9_9PROT</name>
<dbReference type="AlphaFoldDB" id="A0A1I0BKJ9"/>
<dbReference type="EMBL" id="FOIA01000011">
    <property type="protein sequence ID" value="SET07184.1"/>
    <property type="molecule type" value="Genomic_DNA"/>
</dbReference>
<protein>
    <submittedName>
        <fullName evidence="1">Phage protein D</fullName>
    </submittedName>
</protein>
<dbReference type="SUPFAM" id="SSF69279">
    <property type="entry name" value="Phage tail proteins"/>
    <property type="match status" value="1"/>
</dbReference>
<dbReference type="Proteomes" id="UP000199345">
    <property type="component" value="Unassembled WGS sequence"/>
</dbReference>
<organism evidence="1 2">
    <name type="scientific">Nitrosomonas marina</name>
    <dbReference type="NCBI Taxonomy" id="917"/>
    <lineage>
        <taxon>Bacteria</taxon>
        <taxon>Pseudomonadati</taxon>
        <taxon>Pseudomonadota</taxon>
        <taxon>Betaproteobacteria</taxon>
        <taxon>Nitrosomonadales</taxon>
        <taxon>Nitrosomonadaceae</taxon>
        <taxon>Nitrosomonas</taxon>
    </lineage>
</organism>
<evidence type="ECO:0000313" key="2">
    <source>
        <dbReference type="Proteomes" id="UP000199345"/>
    </source>
</evidence>
<reference evidence="2" key="1">
    <citation type="submission" date="2016-10" db="EMBL/GenBank/DDBJ databases">
        <authorList>
            <person name="Varghese N."/>
            <person name="Submissions S."/>
        </authorList>
    </citation>
    <scope>NUCLEOTIDE SEQUENCE [LARGE SCALE GENOMIC DNA]</scope>
    <source>
        <strain evidence="2">Nm71</strain>
    </source>
</reference>
<accession>A0A1I0BKJ9</accession>
<keyword evidence="2" id="KW-1185">Reference proteome</keyword>
<dbReference type="RefSeq" id="WP_090657872.1">
    <property type="nucleotide sequence ID" value="NZ_FOIA01000011.1"/>
</dbReference>